<evidence type="ECO:0000313" key="2">
    <source>
        <dbReference type="Proteomes" id="UP000016934"/>
    </source>
</evidence>
<protein>
    <submittedName>
        <fullName evidence="1">Uncharacterized protein</fullName>
    </submittedName>
</protein>
<dbReference type="OrthoDB" id="3693769at2759"/>
<reference evidence="1 2" key="1">
    <citation type="journal article" date="2012" name="PLoS Pathog.">
        <title>Diverse lifestyles and strategies of plant pathogenesis encoded in the genomes of eighteen Dothideomycetes fungi.</title>
        <authorList>
            <person name="Ohm R.A."/>
            <person name="Feau N."/>
            <person name="Henrissat B."/>
            <person name="Schoch C.L."/>
            <person name="Horwitz B.A."/>
            <person name="Barry K.W."/>
            <person name="Condon B.J."/>
            <person name="Copeland A.C."/>
            <person name="Dhillon B."/>
            <person name="Glaser F."/>
            <person name="Hesse C.N."/>
            <person name="Kosti I."/>
            <person name="LaButti K."/>
            <person name="Lindquist E.A."/>
            <person name="Lucas S."/>
            <person name="Salamov A.A."/>
            <person name="Bradshaw R.E."/>
            <person name="Ciuffetti L."/>
            <person name="Hamelin R.C."/>
            <person name="Kema G.H.J."/>
            <person name="Lawrence C."/>
            <person name="Scott J.A."/>
            <person name="Spatafora J.W."/>
            <person name="Turgeon B.G."/>
            <person name="de Wit P.J.G.M."/>
            <person name="Zhong S."/>
            <person name="Goodwin S.B."/>
            <person name="Grigoriev I.V."/>
        </authorList>
    </citation>
    <scope>NUCLEOTIDE SEQUENCE [LARGE SCALE GENOMIC DNA]</scope>
    <source>
        <strain evidence="2">ND90Pr / ATCC 201652</strain>
    </source>
</reference>
<dbReference type="OMA" id="NCCDASS"/>
<reference evidence="2" key="2">
    <citation type="journal article" date="2013" name="PLoS Genet.">
        <title>Comparative genome structure, secondary metabolite, and effector coding capacity across Cochliobolus pathogens.</title>
        <authorList>
            <person name="Condon B.J."/>
            <person name="Leng Y."/>
            <person name="Wu D."/>
            <person name="Bushley K.E."/>
            <person name="Ohm R.A."/>
            <person name="Otillar R."/>
            <person name="Martin J."/>
            <person name="Schackwitz W."/>
            <person name="Grimwood J."/>
            <person name="MohdZainudin N."/>
            <person name="Xue C."/>
            <person name="Wang R."/>
            <person name="Manning V.A."/>
            <person name="Dhillon B."/>
            <person name="Tu Z.J."/>
            <person name="Steffenson B.J."/>
            <person name="Salamov A."/>
            <person name="Sun H."/>
            <person name="Lowry S."/>
            <person name="LaButti K."/>
            <person name="Han J."/>
            <person name="Copeland A."/>
            <person name="Lindquist E."/>
            <person name="Barry K."/>
            <person name="Schmutz J."/>
            <person name="Baker S.E."/>
            <person name="Ciuffetti L.M."/>
            <person name="Grigoriev I.V."/>
            <person name="Zhong S."/>
            <person name="Turgeon B.G."/>
        </authorList>
    </citation>
    <scope>NUCLEOTIDE SEQUENCE [LARGE SCALE GENOMIC DNA]</scope>
    <source>
        <strain evidence="2">ND90Pr / ATCC 201652</strain>
    </source>
</reference>
<dbReference type="RefSeq" id="XP_007698740.1">
    <property type="nucleotide sequence ID" value="XM_007700550.1"/>
</dbReference>
<dbReference type="GeneID" id="19136323"/>
<name>M2RFX5_COCSN</name>
<organism evidence="1 2">
    <name type="scientific">Cochliobolus sativus (strain ND90Pr / ATCC 201652)</name>
    <name type="common">Common root rot and spot blotch fungus</name>
    <name type="synonym">Bipolaris sorokiniana</name>
    <dbReference type="NCBI Taxonomy" id="665912"/>
    <lineage>
        <taxon>Eukaryota</taxon>
        <taxon>Fungi</taxon>
        <taxon>Dikarya</taxon>
        <taxon>Ascomycota</taxon>
        <taxon>Pezizomycotina</taxon>
        <taxon>Dothideomycetes</taxon>
        <taxon>Pleosporomycetidae</taxon>
        <taxon>Pleosporales</taxon>
        <taxon>Pleosporineae</taxon>
        <taxon>Pleosporaceae</taxon>
        <taxon>Bipolaris</taxon>
    </lineage>
</organism>
<gene>
    <name evidence="1" type="ORF">COCSADRAFT_308186</name>
</gene>
<dbReference type="Proteomes" id="UP000016934">
    <property type="component" value="Unassembled WGS sequence"/>
</dbReference>
<keyword evidence="2" id="KW-1185">Reference proteome</keyword>
<evidence type="ECO:0000313" key="1">
    <source>
        <dbReference type="EMBL" id="EMD65659.1"/>
    </source>
</evidence>
<dbReference type="AlphaFoldDB" id="M2RFX5"/>
<dbReference type="EMBL" id="KB445641">
    <property type="protein sequence ID" value="EMD65659.1"/>
    <property type="molecule type" value="Genomic_DNA"/>
</dbReference>
<dbReference type="HOGENOM" id="CLU_2605855_0_0_1"/>
<dbReference type="KEGG" id="bsc:COCSADRAFT_308186"/>
<proteinExistence type="predicted"/>
<sequence length="79" mass="8630">MLRSRSRATGSHGARLFLQDLVAGQTATNCCDASSTDLGSTIEISSTTLDTDSSTRTTPLRGMRVSCLRVLFLFLFLYH</sequence>
<accession>M2RFX5</accession>